<proteinExistence type="predicted"/>
<dbReference type="AlphaFoldDB" id="A0A8T1YF87"/>
<dbReference type="EMBL" id="JAEFBJ010000012">
    <property type="protein sequence ID" value="KAG7544797.1"/>
    <property type="molecule type" value="Genomic_DNA"/>
</dbReference>
<keyword evidence="3" id="KW-1185">Reference proteome</keyword>
<feature type="non-terminal residue" evidence="2">
    <location>
        <position position="57"/>
    </location>
</feature>
<gene>
    <name evidence="2" type="ORF">ISN44_As12g003600</name>
</gene>
<protein>
    <submittedName>
        <fullName evidence="2">Uncharacterized protein</fullName>
    </submittedName>
</protein>
<feature type="region of interest" description="Disordered" evidence="1">
    <location>
        <begin position="1"/>
        <end position="29"/>
    </location>
</feature>
<dbReference type="Proteomes" id="UP000694251">
    <property type="component" value="Chromosome 12"/>
</dbReference>
<evidence type="ECO:0000256" key="1">
    <source>
        <dbReference type="SAM" id="MobiDB-lite"/>
    </source>
</evidence>
<organism evidence="2 3">
    <name type="scientific">Arabidopsis suecica</name>
    <name type="common">Swedish thale-cress</name>
    <name type="synonym">Cardaminopsis suecica</name>
    <dbReference type="NCBI Taxonomy" id="45249"/>
    <lineage>
        <taxon>Eukaryota</taxon>
        <taxon>Viridiplantae</taxon>
        <taxon>Streptophyta</taxon>
        <taxon>Embryophyta</taxon>
        <taxon>Tracheophyta</taxon>
        <taxon>Spermatophyta</taxon>
        <taxon>Magnoliopsida</taxon>
        <taxon>eudicotyledons</taxon>
        <taxon>Gunneridae</taxon>
        <taxon>Pentapetalae</taxon>
        <taxon>rosids</taxon>
        <taxon>malvids</taxon>
        <taxon>Brassicales</taxon>
        <taxon>Brassicaceae</taxon>
        <taxon>Camelineae</taxon>
        <taxon>Arabidopsis</taxon>
    </lineage>
</organism>
<sequence length="57" mass="6377">LNGREAFGRGNRARGSKVRESLSNGRRSTRKRRLICAPLINILPSEAQTFSAIIRPK</sequence>
<evidence type="ECO:0000313" key="3">
    <source>
        <dbReference type="Proteomes" id="UP000694251"/>
    </source>
</evidence>
<name>A0A8T1YF87_ARASU</name>
<feature type="non-terminal residue" evidence="2">
    <location>
        <position position="1"/>
    </location>
</feature>
<comment type="caution">
    <text evidence="2">The sequence shown here is derived from an EMBL/GenBank/DDBJ whole genome shotgun (WGS) entry which is preliminary data.</text>
</comment>
<reference evidence="2 3" key="1">
    <citation type="submission" date="2020-12" db="EMBL/GenBank/DDBJ databases">
        <title>Concerted genomic and epigenomic changes stabilize Arabidopsis allopolyploids.</title>
        <authorList>
            <person name="Chen Z."/>
        </authorList>
    </citation>
    <scope>NUCLEOTIDE SEQUENCE [LARGE SCALE GENOMIC DNA]</scope>
    <source>
        <strain evidence="2">As9502</strain>
        <tissue evidence="2">Leaf</tissue>
    </source>
</reference>
<accession>A0A8T1YF87</accession>
<evidence type="ECO:0000313" key="2">
    <source>
        <dbReference type="EMBL" id="KAG7544797.1"/>
    </source>
</evidence>